<comment type="caution">
    <text evidence="2">The sequence shown here is derived from an EMBL/GenBank/DDBJ whole genome shotgun (WGS) entry which is preliminary data.</text>
</comment>
<sequence>MSRSQATDEEHQAVWEMLLLHSNGGVLRHGDFGRTAAYFDLNRCAVSRIWEQGIRSMGERVAAVVKSRKHARGRKKKDRGELCKCLAEVAVNDRENQRAVQEGSGVSSYLVQQLIKEGFLRRALMQTRPLLTPSHRLRRLRFCMDHVIPQIDGTYKFDAMHDVVHIDEKWFYVKKIGQHVYVLTGKDGCPTEEPPVQAVQSKRYITKVMFLCAVARPRGGWDGKVGIWPVVETYITQRRSVNRPAGVEETRPVSITRDISRRILVNDVIPAIKAKWPQDQKHLPIKIQQDNARPHVLADDLEVAAAGCADGWAIKLVNQPAQNPDLNCLDLGFFASIQSLQSKTIPRTPDELIKEVLQSFQASTAVSLNKTFLTLQHVMEQILKNEGRNNYRLGHLHKEKLIRADELPVSLSCDGLTLALAQQAAAALSFSISTTPVDVPDTTSVTVVSEFDPFY</sequence>
<dbReference type="InterPro" id="IPR036397">
    <property type="entry name" value="RNaseH_sf"/>
</dbReference>
<name>A0A081A7E5_PHYNI</name>
<evidence type="ECO:0000313" key="3">
    <source>
        <dbReference type="Proteomes" id="UP000028582"/>
    </source>
</evidence>
<dbReference type="EMBL" id="ANJA01001752">
    <property type="protein sequence ID" value="ETO74806.1"/>
    <property type="molecule type" value="Genomic_DNA"/>
</dbReference>
<dbReference type="PANTHER" id="PTHR47169">
    <property type="entry name" value="OS01G0541250 PROTEIN"/>
    <property type="match status" value="1"/>
</dbReference>
<gene>
    <name evidence="2" type="ORF">F444_09527</name>
</gene>
<dbReference type="Pfam" id="PF24964">
    <property type="entry name" value="DUF7769"/>
    <property type="match status" value="1"/>
</dbReference>
<dbReference type="Gene3D" id="3.30.420.10">
    <property type="entry name" value="Ribonuclease H-like superfamily/Ribonuclease H"/>
    <property type="match status" value="1"/>
</dbReference>
<dbReference type="GO" id="GO:0003676">
    <property type="term" value="F:nucleic acid binding"/>
    <property type="evidence" value="ECO:0007669"/>
    <property type="project" value="InterPro"/>
</dbReference>
<organism evidence="2 3">
    <name type="scientific">Phytophthora nicotianae P1976</name>
    <dbReference type="NCBI Taxonomy" id="1317066"/>
    <lineage>
        <taxon>Eukaryota</taxon>
        <taxon>Sar</taxon>
        <taxon>Stramenopiles</taxon>
        <taxon>Oomycota</taxon>
        <taxon>Peronosporomycetes</taxon>
        <taxon>Peronosporales</taxon>
        <taxon>Peronosporaceae</taxon>
        <taxon>Phytophthora</taxon>
    </lineage>
</organism>
<evidence type="ECO:0000313" key="2">
    <source>
        <dbReference type="EMBL" id="ETO74806.1"/>
    </source>
</evidence>
<dbReference type="PANTHER" id="PTHR47169:SF2">
    <property type="entry name" value="OS01G0541250 PROTEIN"/>
    <property type="match status" value="1"/>
</dbReference>
<dbReference type="AlphaFoldDB" id="A0A081A7E5"/>
<feature type="domain" description="DUF7769" evidence="1">
    <location>
        <begin position="7"/>
        <end position="53"/>
    </location>
</feature>
<evidence type="ECO:0000259" key="1">
    <source>
        <dbReference type="Pfam" id="PF24964"/>
    </source>
</evidence>
<proteinExistence type="predicted"/>
<reference evidence="2 3" key="1">
    <citation type="submission" date="2013-11" db="EMBL/GenBank/DDBJ databases">
        <title>The Genome Sequence of Phytophthora parasitica P1976.</title>
        <authorList>
            <consortium name="The Broad Institute Genomics Platform"/>
            <person name="Russ C."/>
            <person name="Tyler B."/>
            <person name="Panabieres F."/>
            <person name="Shan W."/>
            <person name="Tripathy S."/>
            <person name="Grunwald N."/>
            <person name="Machado M."/>
            <person name="Johnson C.S."/>
            <person name="Walker B."/>
            <person name="Young S."/>
            <person name="Zeng Q."/>
            <person name="Gargeya S."/>
            <person name="Fitzgerald M."/>
            <person name="Haas B."/>
            <person name="Abouelleil A."/>
            <person name="Allen A.W."/>
            <person name="Alvarado L."/>
            <person name="Arachchi H.M."/>
            <person name="Berlin A.M."/>
            <person name="Chapman S.B."/>
            <person name="Gainer-Dewar J."/>
            <person name="Goldberg J."/>
            <person name="Griggs A."/>
            <person name="Gujja S."/>
            <person name="Hansen M."/>
            <person name="Howarth C."/>
            <person name="Imamovic A."/>
            <person name="Ireland A."/>
            <person name="Larimer J."/>
            <person name="McCowan C."/>
            <person name="Murphy C."/>
            <person name="Pearson M."/>
            <person name="Poon T.W."/>
            <person name="Priest M."/>
            <person name="Roberts A."/>
            <person name="Saif S."/>
            <person name="Shea T."/>
            <person name="Sisk P."/>
            <person name="Sykes S."/>
            <person name="Wortman J."/>
            <person name="Nusbaum C."/>
            <person name="Birren B."/>
        </authorList>
    </citation>
    <scope>NUCLEOTIDE SEQUENCE [LARGE SCALE GENOMIC DNA]</scope>
    <source>
        <strain evidence="2 3">P1976</strain>
    </source>
</reference>
<protein>
    <recommendedName>
        <fullName evidence="1">DUF7769 domain-containing protein</fullName>
    </recommendedName>
</protein>
<accession>A0A081A7E5</accession>
<dbReference type="InterPro" id="IPR056671">
    <property type="entry name" value="DUF7769"/>
</dbReference>
<dbReference type="Proteomes" id="UP000028582">
    <property type="component" value="Unassembled WGS sequence"/>
</dbReference>